<organism evidence="1 2">
    <name type="scientific">Smallanthus sonchifolius</name>
    <dbReference type="NCBI Taxonomy" id="185202"/>
    <lineage>
        <taxon>Eukaryota</taxon>
        <taxon>Viridiplantae</taxon>
        <taxon>Streptophyta</taxon>
        <taxon>Embryophyta</taxon>
        <taxon>Tracheophyta</taxon>
        <taxon>Spermatophyta</taxon>
        <taxon>Magnoliopsida</taxon>
        <taxon>eudicotyledons</taxon>
        <taxon>Gunneridae</taxon>
        <taxon>Pentapetalae</taxon>
        <taxon>asterids</taxon>
        <taxon>campanulids</taxon>
        <taxon>Asterales</taxon>
        <taxon>Asteraceae</taxon>
        <taxon>Asteroideae</taxon>
        <taxon>Heliantheae alliance</taxon>
        <taxon>Millerieae</taxon>
        <taxon>Smallanthus</taxon>
    </lineage>
</organism>
<name>A0ACB9KBT9_9ASTR</name>
<dbReference type="Proteomes" id="UP001056120">
    <property type="component" value="Linkage Group LG01"/>
</dbReference>
<dbReference type="EMBL" id="CM042018">
    <property type="protein sequence ID" value="KAI3829746.1"/>
    <property type="molecule type" value="Genomic_DNA"/>
</dbReference>
<evidence type="ECO:0000313" key="1">
    <source>
        <dbReference type="EMBL" id="KAI3829746.1"/>
    </source>
</evidence>
<gene>
    <name evidence="1" type="ORF">L1987_03874</name>
</gene>
<keyword evidence="2" id="KW-1185">Reference proteome</keyword>
<sequence>MMMMQVEDEDDVVEDEDDDVSLKFYEYLVSSRTSAIFSMSTQIQSNISAVLAMDNEIGHDSDDGDNDNGNNGGDSGSKGNDKEGDSGNKGDSEDLNYYL</sequence>
<reference evidence="2" key="1">
    <citation type="journal article" date="2022" name="Mol. Ecol. Resour.">
        <title>The genomes of chicory, endive, great burdock and yacon provide insights into Asteraceae palaeo-polyploidization history and plant inulin production.</title>
        <authorList>
            <person name="Fan W."/>
            <person name="Wang S."/>
            <person name="Wang H."/>
            <person name="Wang A."/>
            <person name="Jiang F."/>
            <person name="Liu H."/>
            <person name="Zhao H."/>
            <person name="Xu D."/>
            <person name="Zhang Y."/>
        </authorList>
    </citation>
    <scope>NUCLEOTIDE SEQUENCE [LARGE SCALE GENOMIC DNA]</scope>
    <source>
        <strain evidence="2">cv. Yunnan</strain>
    </source>
</reference>
<proteinExistence type="predicted"/>
<accession>A0ACB9KBT9</accession>
<evidence type="ECO:0000313" key="2">
    <source>
        <dbReference type="Proteomes" id="UP001056120"/>
    </source>
</evidence>
<protein>
    <submittedName>
        <fullName evidence="1">Uncharacterized protein</fullName>
    </submittedName>
</protein>
<reference evidence="1 2" key="2">
    <citation type="journal article" date="2022" name="Mol. Ecol. Resour.">
        <title>The genomes of chicory, endive, great burdock and yacon provide insights into Asteraceae paleo-polyploidization history and plant inulin production.</title>
        <authorList>
            <person name="Fan W."/>
            <person name="Wang S."/>
            <person name="Wang H."/>
            <person name="Wang A."/>
            <person name="Jiang F."/>
            <person name="Liu H."/>
            <person name="Zhao H."/>
            <person name="Xu D."/>
            <person name="Zhang Y."/>
        </authorList>
    </citation>
    <scope>NUCLEOTIDE SEQUENCE [LARGE SCALE GENOMIC DNA]</scope>
    <source>
        <strain evidence="2">cv. Yunnan</strain>
        <tissue evidence="1">Leaves</tissue>
    </source>
</reference>
<comment type="caution">
    <text evidence="1">The sequence shown here is derived from an EMBL/GenBank/DDBJ whole genome shotgun (WGS) entry which is preliminary data.</text>
</comment>